<dbReference type="Gene3D" id="3.30.450.20">
    <property type="entry name" value="PAS domain"/>
    <property type="match status" value="1"/>
</dbReference>
<dbReference type="Proteomes" id="UP001596163">
    <property type="component" value="Unassembled WGS sequence"/>
</dbReference>
<comment type="catalytic activity">
    <reaction evidence="1">
        <text>ATP + protein L-histidine = ADP + protein N-phospho-L-histidine.</text>
        <dbReference type="EC" id="2.7.13.3"/>
    </reaction>
</comment>
<dbReference type="SUPFAM" id="SSF55785">
    <property type="entry name" value="PYP-like sensor domain (PAS domain)"/>
    <property type="match status" value="1"/>
</dbReference>
<dbReference type="EC" id="2.7.13.3" evidence="2"/>
<comment type="caution">
    <text evidence="4">The sequence shown here is derived from an EMBL/GenBank/DDBJ whole genome shotgun (WGS) entry which is preliminary data.</text>
</comment>
<dbReference type="GO" id="GO:0016301">
    <property type="term" value="F:kinase activity"/>
    <property type="evidence" value="ECO:0007669"/>
    <property type="project" value="UniProtKB-KW"/>
</dbReference>
<keyword evidence="5" id="KW-1185">Reference proteome</keyword>
<dbReference type="SUPFAM" id="SSF47384">
    <property type="entry name" value="Homodimeric domain of signal transducing histidine kinase"/>
    <property type="match status" value="1"/>
</dbReference>
<evidence type="ECO:0000259" key="3">
    <source>
        <dbReference type="Pfam" id="PF00512"/>
    </source>
</evidence>
<dbReference type="Gene3D" id="1.10.287.130">
    <property type="match status" value="1"/>
</dbReference>
<evidence type="ECO:0000256" key="1">
    <source>
        <dbReference type="ARBA" id="ARBA00000085"/>
    </source>
</evidence>
<organism evidence="4 5">
    <name type="scientific">Algoriphagus aquatilis</name>
    <dbReference type="NCBI Taxonomy" id="490186"/>
    <lineage>
        <taxon>Bacteria</taxon>
        <taxon>Pseudomonadati</taxon>
        <taxon>Bacteroidota</taxon>
        <taxon>Cytophagia</taxon>
        <taxon>Cytophagales</taxon>
        <taxon>Cyclobacteriaceae</taxon>
        <taxon>Algoriphagus</taxon>
    </lineage>
</organism>
<dbReference type="EMBL" id="JBHSKS010000002">
    <property type="protein sequence ID" value="MFC5190820.1"/>
    <property type="molecule type" value="Genomic_DNA"/>
</dbReference>
<dbReference type="RefSeq" id="WP_377912268.1">
    <property type="nucleotide sequence ID" value="NZ_JBHSKS010000002.1"/>
</dbReference>
<gene>
    <name evidence="4" type="ORF">ACFPIK_03520</name>
</gene>
<evidence type="ECO:0000256" key="2">
    <source>
        <dbReference type="ARBA" id="ARBA00012438"/>
    </source>
</evidence>
<protein>
    <recommendedName>
        <fullName evidence="2">histidine kinase</fullName>
        <ecNumber evidence="2">2.7.13.3</ecNumber>
    </recommendedName>
</protein>
<dbReference type="Pfam" id="PF00512">
    <property type="entry name" value="HisKA"/>
    <property type="match status" value="1"/>
</dbReference>
<dbReference type="CDD" id="cd00082">
    <property type="entry name" value="HisKA"/>
    <property type="match status" value="1"/>
</dbReference>
<proteinExistence type="predicted"/>
<dbReference type="InterPro" id="IPR003661">
    <property type="entry name" value="HisK_dim/P_dom"/>
</dbReference>
<dbReference type="InterPro" id="IPR035965">
    <property type="entry name" value="PAS-like_dom_sf"/>
</dbReference>
<name>A0ABW0BU32_9BACT</name>
<sequence>MEALKLLAKRVAISLETRKLLKDQHQKIELFGQKLQKLTELSPGAWFKLKTEPAAKHIKLDFLSSGISRLIPEANREEIITNPSVFLHWISPNLRFSFLRQFIHSAKCNSSFEMDIPVIVDGKKKIWLWIKARPDFEDGEINFYGTIQDISQKIAHVKSLRKFLFDISHKLRAPVAKIKGVIHLLQEENNPDSTLEMTPILYRSMDELDQILHQLNHEYSDLIDFVEDEN</sequence>
<feature type="domain" description="Signal transduction histidine kinase dimerisation/phosphoacceptor" evidence="3">
    <location>
        <begin position="160"/>
        <end position="215"/>
    </location>
</feature>
<reference evidence="5" key="1">
    <citation type="journal article" date="2019" name="Int. J. Syst. Evol. Microbiol.">
        <title>The Global Catalogue of Microorganisms (GCM) 10K type strain sequencing project: providing services to taxonomists for standard genome sequencing and annotation.</title>
        <authorList>
            <consortium name="The Broad Institute Genomics Platform"/>
            <consortium name="The Broad Institute Genome Sequencing Center for Infectious Disease"/>
            <person name="Wu L."/>
            <person name="Ma J."/>
        </authorList>
    </citation>
    <scope>NUCLEOTIDE SEQUENCE [LARGE SCALE GENOMIC DNA]</scope>
    <source>
        <strain evidence="5">CGMCC 1.7030</strain>
    </source>
</reference>
<keyword evidence="4" id="KW-0808">Transferase</keyword>
<accession>A0ABW0BU32</accession>
<evidence type="ECO:0000313" key="5">
    <source>
        <dbReference type="Proteomes" id="UP001596163"/>
    </source>
</evidence>
<evidence type="ECO:0000313" key="4">
    <source>
        <dbReference type="EMBL" id="MFC5190820.1"/>
    </source>
</evidence>
<keyword evidence="4" id="KW-0418">Kinase</keyword>
<dbReference type="InterPro" id="IPR036097">
    <property type="entry name" value="HisK_dim/P_sf"/>
</dbReference>